<feature type="compositionally biased region" description="Polar residues" evidence="6">
    <location>
        <begin position="72"/>
        <end position="87"/>
    </location>
</feature>
<evidence type="ECO:0000313" key="8">
    <source>
        <dbReference type="EMBL" id="KAF1989881.1"/>
    </source>
</evidence>
<name>A0A6G1H9K0_9PEZI</name>
<evidence type="ECO:0000256" key="2">
    <source>
        <dbReference type="ARBA" id="ARBA00022737"/>
    </source>
</evidence>
<proteinExistence type="predicted"/>
<keyword evidence="4 5" id="KW-0440">LIM domain</keyword>
<gene>
    <name evidence="8" type="ORF">K402DRAFT_242203</name>
</gene>
<keyword evidence="1 5" id="KW-0479">Metal-binding</keyword>
<dbReference type="Pfam" id="PF00412">
    <property type="entry name" value="LIM"/>
    <property type="match status" value="2"/>
</dbReference>
<dbReference type="SMART" id="SM00132">
    <property type="entry name" value="LIM"/>
    <property type="match status" value="2"/>
</dbReference>
<sequence>MSRPDSLLPTIKCSTCGVDIDLSALADHVCSATPVPSKILQRDVEPTNPPSSKPTRFNPPSRIDSGIANRPFLSQNTPTSSNYSGARTPSPLTPSGRQSPGAALRRPNANRIYAPPSPEAVSLDNPYPPFPSAEPNPPRYRNNSRPATPQNEAPRKTESPPKPVPEPGSGLLQRMNTVVPGFFRSKTEPTKLEPPPVPDTATDPASTTLKRAATEGSVRDRLMKGSAPAPAPASDKSTLRKGGSVSSQWSRTSDVANEGGPRRYGRDSPDVKTGAPSRPSRPSEAVDRFLEQLQSDGEMAQPLPSLSESASRSNHRRNESSVGTIKQAPVRPRRPSDPLSPAMPPSESQPDDDTPRYGRQRSQTQSSRKAPPNINNTSTDRTRNDPRLFDAPPVPPPSSFMQQQFPGISTHSPTSSASSEASAYSSDARSQSSRSSPPESEASGWSRRPSLSSTMSPAVDNFSPVEPSYSYRTQTTEPSSRSRTRELTNTTVRTDPAMQRGPESPVDPAIQAGIFSPPLTGPKKGKDPSMRKLNPLNILPLPASYGSPSLSSKSSAGRSMRSDGSNSSHPQGPFKIARPPGMQAVKESTEWPLNEVRPSNPQRPIPEFTYSPDEESEPYVPIVEPYTPKSEPYTPRTEPREKSDRPKPVVPAVPARNPNRSPTMDKYVDPAISVAPKPVPAPRERLAVSKGKCRGCEKDIYGKSVKAADGRLTGRWHKECFVCRTCAIPFPDGSFYFHGNHPYCAHHYHTLNNTLCRSCTSGIEGPYLETDDGNKYHSHCFTCMRCSTVLEHDYLEVEGKQYCERHAYQMTMSKSSLGPGRRNMERRTTRLMMI</sequence>
<dbReference type="CDD" id="cd09397">
    <property type="entry name" value="LIM1_UF1"/>
    <property type="match status" value="1"/>
</dbReference>
<feature type="compositionally biased region" description="Polar residues" evidence="6">
    <location>
        <begin position="244"/>
        <end position="255"/>
    </location>
</feature>
<dbReference type="SUPFAM" id="SSF57716">
    <property type="entry name" value="Glucocorticoid receptor-like (DNA-binding domain)"/>
    <property type="match status" value="1"/>
</dbReference>
<feature type="compositionally biased region" description="Low complexity" evidence="6">
    <location>
        <begin position="399"/>
        <end position="443"/>
    </location>
</feature>
<dbReference type="OrthoDB" id="1112565at2759"/>
<feature type="compositionally biased region" description="Low complexity" evidence="6">
    <location>
        <begin position="199"/>
        <end position="208"/>
    </location>
</feature>
<dbReference type="PANTHER" id="PTHR24205:SF16">
    <property type="entry name" value="GH01042P-RELATED"/>
    <property type="match status" value="1"/>
</dbReference>
<feature type="compositionally biased region" description="Low complexity" evidence="6">
    <location>
        <begin position="541"/>
        <end position="559"/>
    </location>
</feature>
<evidence type="ECO:0000256" key="4">
    <source>
        <dbReference type="ARBA" id="ARBA00023038"/>
    </source>
</evidence>
<evidence type="ECO:0000256" key="1">
    <source>
        <dbReference type="ARBA" id="ARBA00022723"/>
    </source>
</evidence>
<feature type="compositionally biased region" description="Polar residues" evidence="6">
    <location>
        <begin position="360"/>
        <end position="379"/>
    </location>
</feature>
<feature type="domain" description="LIM zinc-binding" evidence="7">
    <location>
        <begin position="691"/>
        <end position="754"/>
    </location>
</feature>
<dbReference type="AlphaFoldDB" id="A0A6G1H9K0"/>
<evidence type="ECO:0000256" key="5">
    <source>
        <dbReference type="PROSITE-ProRule" id="PRU00125"/>
    </source>
</evidence>
<dbReference type="GO" id="GO:0003712">
    <property type="term" value="F:transcription coregulator activity"/>
    <property type="evidence" value="ECO:0007669"/>
    <property type="project" value="TreeGrafter"/>
</dbReference>
<feature type="compositionally biased region" description="Basic and acidic residues" evidence="6">
    <location>
        <begin position="260"/>
        <end position="270"/>
    </location>
</feature>
<protein>
    <recommendedName>
        <fullName evidence="7">LIM zinc-binding domain-containing protein</fullName>
    </recommendedName>
</protein>
<keyword evidence="2" id="KW-0677">Repeat</keyword>
<dbReference type="Gene3D" id="2.10.110.10">
    <property type="entry name" value="Cysteine Rich Protein"/>
    <property type="match status" value="2"/>
</dbReference>
<dbReference type="EMBL" id="ML977143">
    <property type="protein sequence ID" value="KAF1989881.1"/>
    <property type="molecule type" value="Genomic_DNA"/>
</dbReference>
<feature type="compositionally biased region" description="Low complexity" evidence="6">
    <location>
        <begin position="650"/>
        <end position="660"/>
    </location>
</feature>
<evidence type="ECO:0000256" key="3">
    <source>
        <dbReference type="ARBA" id="ARBA00022833"/>
    </source>
</evidence>
<evidence type="ECO:0000313" key="9">
    <source>
        <dbReference type="Proteomes" id="UP000800041"/>
    </source>
</evidence>
<reference evidence="8" key="1">
    <citation type="journal article" date="2020" name="Stud. Mycol.">
        <title>101 Dothideomycetes genomes: a test case for predicting lifestyles and emergence of pathogens.</title>
        <authorList>
            <person name="Haridas S."/>
            <person name="Albert R."/>
            <person name="Binder M."/>
            <person name="Bloem J."/>
            <person name="Labutti K."/>
            <person name="Salamov A."/>
            <person name="Andreopoulos B."/>
            <person name="Baker S."/>
            <person name="Barry K."/>
            <person name="Bills G."/>
            <person name="Bluhm B."/>
            <person name="Cannon C."/>
            <person name="Castanera R."/>
            <person name="Culley D."/>
            <person name="Daum C."/>
            <person name="Ezra D."/>
            <person name="Gonzalez J."/>
            <person name="Henrissat B."/>
            <person name="Kuo A."/>
            <person name="Liang C."/>
            <person name="Lipzen A."/>
            <person name="Lutzoni F."/>
            <person name="Magnuson J."/>
            <person name="Mondo S."/>
            <person name="Nolan M."/>
            <person name="Ohm R."/>
            <person name="Pangilinan J."/>
            <person name="Park H.-J."/>
            <person name="Ramirez L."/>
            <person name="Alfaro M."/>
            <person name="Sun H."/>
            <person name="Tritt A."/>
            <person name="Yoshinaga Y."/>
            <person name="Zwiers L.-H."/>
            <person name="Turgeon B."/>
            <person name="Goodwin S."/>
            <person name="Spatafora J."/>
            <person name="Crous P."/>
            <person name="Grigoriev I."/>
        </authorList>
    </citation>
    <scope>NUCLEOTIDE SEQUENCE</scope>
    <source>
        <strain evidence="8">CBS 113979</strain>
    </source>
</reference>
<dbReference type="GO" id="GO:0030695">
    <property type="term" value="F:GTPase regulator activity"/>
    <property type="evidence" value="ECO:0007669"/>
    <property type="project" value="UniProtKB-ARBA"/>
</dbReference>
<organism evidence="8 9">
    <name type="scientific">Aulographum hederae CBS 113979</name>
    <dbReference type="NCBI Taxonomy" id="1176131"/>
    <lineage>
        <taxon>Eukaryota</taxon>
        <taxon>Fungi</taxon>
        <taxon>Dikarya</taxon>
        <taxon>Ascomycota</taxon>
        <taxon>Pezizomycotina</taxon>
        <taxon>Dothideomycetes</taxon>
        <taxon>Pleosporomycetidae</taxon>
        <taxon>Aulographales</taxon>
        <taxon>Aulographaceae</taxon>
    </lineage>
</organism>
<dbReference type="PROSITE" id="PS00478">
    <property type="entry name" value="LIM_DOMAIN_1"/>
    <property type="match status" value="1"/>
</dbReference>
<feature type="compositionally biased region" description="Basic and acidic residues" evidence="6">
    <location>
        <begin position="637"/>
        <end position="647"/>
    </location>
</feature>
<evidence type="ECO:0000256" key="6">
    <source>
        <dbReference type="SAM" id="MobiDB-lite"/>
    </source>
</evidence>
<feature type="compositionally biased region" description="Pro residues" evidence="6">
    <location>
        <begin position="126"/>
        <end position="138"/>
    </location>
</feature>
<feature type="region of interest" description="Disordered" evidence="6">
    <location>
        <begin position="34"/>
        <end position="666"/>
    </location>
</feature>
<evidence type="ECO:0000259" key="7">
    <source>
        <dbReference type="PROSITE" id="PS50023"/>
    </source>
</evidence>
<dbReference type="CDD" id="cd08368">
    <property type="entry name" value="LIM"/>
    <property type="match status" value="1"/>
</dbReference>
<dbReference type="Proteomes" id="UP000800041">
    <property type="component" value="Unassembled WGS sequence"/>
</dbReference>
<dbReference type="GO" id="GO:0046872">
    <property type="term" value="F:metal ion binding"/>
    <property type="evidence" value="ECO:0007669"/>
    <property type="project" value="UniProtKB-KW"/>
</dbReference>
<dbReference type="PROSITE" id="PS50023">
    <property type="entry name" value="LIM_DOMAIN_2"/>
    <property type="match status" value="2"/>
</dbReference>
<feature type="domain" description="LIM zinc-binding" evidence="7">
    <location>
        <begin position="755"/>
        <end position="814"/>
    </location>
</feature>
<feature type="compositionally biased region" description="Polar residues" evidence="6">
    <location>
        <begin position="470"/>
        <end position="493"/>
    </location>
</feature>
<keyword evidence="9" id="KW-1185">Reference proteome</keyword>
<accession>A0A6G1H9K0</accession>
<dbReference type="GO" id="GO:0005634">
    <property type="term" value="C:nucleus"/>
    <property type="evidence" value="ECO:0007669"/>
    <property type="project" value="TreeGrafter"/>
</dbReference>
<dbReference type="InterPro" id="IPR001781">
    <property type="entry name" value="Znf_LIM"/>
</dbReference>
<dbReference type="PANTHER" id="PTHR24205">
    <property type="entry name" value="FOUR AND A HALF LIM DOMAINS PROTEIN"/>
    <property type="match status" value="1"/>
</dbReference>
<keyword evidence="3 5" id="KW-0862">Zinc</keyword>